<feature type="domain" description="N-acetyltransferase" evidence="3">
    <location>
        <begin position="3"/>
        <end position="159"/>
    </location>
</feature>
<evidence type="ECO:0000313" key="7">
    <source>
        <dbReference type="Proteomes" id="UP000482634"/>
    </source>
</evidence>
<comment type="caution">
    <text evidence="5">The sequence shown here is derived from an EMBL/GenBank/DDBJ whole genome shotgun (WGS) entry which is preliminary data.</text>
</comment>
<dbReference type="EMBL" id="JAAHBV010000361">
    <property type="protein sequence ID" value="NER61162.1"/>
    <property type="molecule type" value="Genomic_DNA"/>
</dbReference>
<keyword evidence="2" id="KW-0012">Acyltransferase</keyword>
<dbReference type="CDD" id="cd04301">
    <property type="entry name" value="NAT_SF"/>
    <property type="match status" value="1"/>
</dbReference>
<dbReference type="EMBL" id="JAAHBU010000199">
    <property type="protein sequence ID" value="NER64936.1"/>
    <property type="molecule type" value="Genomic_DNA"/>
</dbReference>
<reference evidence="6 7" key="1">
    <citation type="submission" date="2020-02" db="EMBL/GenBank/DDBJ databases">
        <title>Broccoli isolated Pseudomonas sp.</title>
        <authorList>
            <person name="Fujikawa T."/>
            <person name="Sawada H."/>
        </authorList>
    </citation>
    <scope>NUCLEOTIDE SEQUENCE [LARGE SCALE GENOMIC DNA]</scope>
    <source>
        <strain evidence="5 7">MAFF212427</strain>
        <strain evidence="4 6">MAFF212428</strain>
    </source>
</reference>
<dbReference type="PROSITE" id="PS51186">
    <property type="entry name" value="GNAT"/>
    <property type="match status" value="1"/>
</dbReference>
<dbReference type="GO" id="GO:0016747">
    <property type="term" value="F:acyltransferase activity, transferring groups other than amino-acyl groups"/>
    <property type="evidence" value="ECO:0007669"/>
    <property type="project" value="InterPro"/>
</dbReference>
<dbReference type="Gene3D" id="3.40.630.30">
    <property type="match status" value="1"/>
</dbReference>
<sequence length="172" mass="18993">MPFTLRLATREDAYLLPAIERSAAAFLSLPALAWIAGHNVLSKVEHLEFVAAGLEWLVVDEQDRPVGFVCATAFGEALHIEELAVAHAQQGQGLGRQLMAAARHYAQAQGFKAMTLTTFLEVPWNAPFYARLGFEVVDGAALSDLLRRQLAYEVSRGLQGRRAMRLWLQDSS</sequence>
<dbReference type="SUPFAM" id="SSF55729">
    <property type="entry name" value="Acyl-CoA N-acyltransferases (Nat)"/>
    <property type="match status" value="1"/>
</dbReference>
<accession>A0A6M0CUP7</accession>
<dbReference type="PANTHER" id="PTHR43800:SF1">
    <property type="entry name" value="PEPTIDYL-LYSINE N-ACETYLTRANSFERASE YJAB"/>
    <property type="match status" value="1"/>
</dbReference>
<evidence type="ECO:0000259" key="3">
    <source>
        <dbReference type="PROSITE" id="PS51186"/>
    </source>
</evidence>
<evidence type="ECO:0000256" key="2">
    <source>
        <dbReference type="ARBA" id="ARBA00023315"/>
    </source>
</evidence>
<dbReference type="Proteomes" id="UP000482634">
    <property type="component" value="Unassembled WGS sequence"/>
</dbReference>
<evidence type="ECO:0000313" key="6">
    <source>
        <dbReference type="Proteomes" id="UP000480410"/>
    </source>
</evidence>
<gene>
    <name evidence="4" type="ORF">G3435_16640</name>
    <name evidence="5" type="ORF">G3436_14975</name>
</gene>
<organism evidence="5 7">
    <name type="scientific">Pseudomonas brassicae</name>
    <dbReference type="NCBI Taxonomy" id="2708063"/>
    <lineage>
        <taxon>Bacteria</taxon>
        <taxon>Pseudomonadati</taxon>
        <taxon>Pseudomonadota</taxon>
        <taxon>Gammaproteobacteria</taxon>
        <taxon>Pseudomonadales</taxon>
        <taxon>Pseudomonadaceae</taxon>
        <taxon>Pseudomonas</taxon>
    </lineage>
</organism>
<dbReference type="AlphaFoldDB" id="A0A6B3NSN4"/>
<dbReference type="InterPro" id="IPR000182">
    <property type="entry name" value="GNAT_dom"/>
</dbReference>
<dbReference type="Proteomes" id="UP000480410">
    <property type="component" value="Unassembled WGS sequence"/>
</dbReference>
<proteinExistence type="predicted"/>
<protein>
    <submittedName>
        <fullName evidence="5">GNAT family N-acetyltransferase</fullName>
    </submittedName>
</protein>
<evidence type="ECO:0000256" key="1">
    <source>
        <dbReference type="ARBA" id="ARBA00022679"/>
    </source>
</evidence>
<evidence type="ECO:0000313" key="5">
    <source>
        <dbReference type="EMBL" id="NER64936.1"/>
    </source>
</evidence>
<evidence type="ECO:0000313" key="4">
    <source>
        <dbReference type="EMBL" id="NER61162.1"/>
    </source>
</evidence>
<accession>A0A6B3NSN4</accession>
<dbReference type="PANTHER" id="PTHR43800">
    <property type="entry name" value="PEPTIDYL-LYSINE N-ACETYLTRANSFERASE YJAB"/>
    <property type="match status" value="1"/>
</dbReference>
<dbReference type="RefSeq" id="WP_163946302.1">
    <property type="nucleotide sequence ID" value="NZ_JAAHBU010000199.1"/>
</dbReference>
<dbReference type="InterPro" id="IPR016181">
    <property type="entry name" value="Acyl_CoA_acyltransferase"/>
</dbReference>
<name>A0A6B3NSN4_9PSED</name>
<dbReference type="Pfam" id="PF00583">
    <property type="entry name" value="Acetyltransf_1"/>
    <property type="match status" value="1"/>
</dbReference>
<keyword evidence="1 5" id="KW-0808">Transferase</keyword>
<keyword evidence="7" id="KW-1185">Reference proteome</keyword>